<name>A0A444MTF6_9SPHI</name>
<dbReference type="EMBL" id="SBIW01000002">
    <property type="protein sequence ID" value="RWY55914.1"/>
    <property type="molecule type" value="Genomic_DNA"/>
</dbReference>
<dbReference type="OrthoDB" id="9791529at2"/>
<dbReference type="Proteomes" id="UP000286701">
    <property type="component" value="Unassembled WGS sequence"/>
</dbReference>
<organism evidence="1 2">
    <name type="scientific">Mucilaginibacter gilvus</name>
    <dbReference type="NCBI Taxonomy" id="2305909"/>
    <lineage>
        <taxon>Bacteria</taxon>
        <taxon>Pseudomonadati</taxon>
        <taxon>Bacteroidota</taxon>
        <taxon>Sphingobacteriia</taxon>
        <taxon>Sphingobacteriales</taxon>
        <taxon>Sphingobacteriaceae</taxon>
        <taxon>Mucilaginibacter</taxon>
    </lineage>
</organism>
<gene>
    <name evidence="1" type="ORF">EPL05_05950</name>
</gene>
<evidence type="ECO:0000313" key="2">
    <source>
        <dbReference type="Proteomes" id="UP000286701"/>
    </source>
</evidence>
<sequence length="163" mass="19223">MKKILESNYKVRIQHCDPFNHLNNMYYLDYFFNAQVDQMKDAYGIDMLSNLESLGLVWVVTCNQIAYLKPVGITETILIDSQLIAKTPRSLVVEMRMWNKNKTLVKALLWTELAYFNLRTQRAALHSEDLTDFFERILLPSDHDNFNDQRAFLISQNSKRNIR</sequence>
<dbReference type="Gene3D" id="3.10.129.10">
    <property type="entry name" value="Hotdog Thioesterase"/>
    <property type="match status" value="1"/>
</dbReference>
<dbReference type="CDD" id="cd00586">
    <property type="entry name" value="4HBT"/>
    <property type="match status" value="1"/>
</dbReference>
<dbReference type="SUPFAM" id="SSF54637">
    <property type="entry name" value="Thioesterase/thiol ester dehydrase-isomerase"/>
    <property type="match status" value="1"/>
</dbReference>
<reference evidence="1 2" key="1">
    <citation type="submission" date="2019-01" db="EMBL/GenBank/DDBJ databases">
        <title>Mucilaginibacter antarcticum sp. nov., isolated from antarctic soil.</title>
        <authorList>
            <person name="Yan Y.-Q."/>
            <person name="Du Z.-J."/>
        </authorList>
    </citation>
    <scope>NUCLEOTIDE SEQUENCE [LARGE SCALE GENOMIC DNA]</scope>
    <source>
        <strain evidence="1 2">F01003</strain>
    </source>
</reference>
<dbReference type="Pfam" id="PF13279">
    <property type="entry name" value="4HBT_2"/>
    <property type="match status" value="1"/>
</dbReference>
<comment type="caution">
    <text evidence="1">The sequence shown here is derived from an EMBL/GenBank/DDBJ whole genome shotgun (WGS) entry which is preliminary data.</text>
</comment>
<protein>
    <submittedName>
        <fullName evidence="1">Acyl-CoA thioesterase</fullName>
    </submittedName>
</protein>
<proteinExistence type="predicted"/>
<keyword evidence="2" id="KW-1185">Reference proteome</keyword>
<evidence type="ECO:0000313" key="1">
    <source>
        <dbReference type="EMBL" id="RWY55914.1"/>
    </source>
</evidence>
<dbReference type="AlphaFoldDB" id="A0A444MTF6"/>
<dbReference type="RefSeq" id="WP_128533029.1">
    <property type="nucleotide sequence ID" value="NZ_SBIW01000002.1"/>
</dbReference>
<dbReference type="InterPro" id="IPR029069">
    <property type="entry name" value="HotDog_dom_sf"/>
</dbReference>
<accession>A0A444MTF6</accession>